<evidence type="ECO:0008006" key="5">
    <source>
        <dbReference type="Google" id="ProtNLM"/>
    </source>
</evidence>
<evidence type="ECO:0000313" key="3">
    <source>
        <dbReference type="EMBL" id="QNS08728.1"/>
    </source>
</evidence>
<feature type="chain" id="PRO_5038669182" description="Lipoprotein" evidence="2">
    <location>
        <begin position="27"/>
        <end position="234"/>
    </location>
</feature>
<dbReference type="EMBL" id="CP061281">
    <property type="protein sequence ID" value="QNS08728.1"/>
    <property type="molecule type" value="Genomic_DNA"/>
</dbReference>
<organism evidence="3 4">
    <name type="scientific">Streptomyces xanthii</name>
    <dbReference type="NCBI Taxonomy" id="2768069"/>
    <lineage>
        <taxon>Bacteria</taxon>
        <taxon>Bacillati</taxon>
        <taxon>Actinomycetota</taxon>
        <taxon>Actinomycetes</taxon>
        <taxon>Kitasatosporales</taxon>
        <taxon>Streptomycetaceae</taxon>
        <taxon>Streptomyces</taxon>
    </lineage>
</organism>
<keyword evidence="4" id="KW-1185">Reference proteome</keyword>
<name>A0A7H1BJ23_9ACTN</name>
<keyword evidence="2" id="KW-0732">Signal</keyword>
<feature type="signal peptide" evidence="2">
    <location>
        <begin position="1"/>
        <end position="26"/>
    </location>
</feature>
<dbReference type="KEGG" id="sxn:IAG42_14315"/>
<gene>
    <name evidence="3" type="ORF">IAG42_14315</name>
</gene>
<dbReference type="AlphaFoldDB" id="A0A7H1BJ23"/>
<feature type="compositionally biased region" description="Low complexity" evidence="1">
    <location>
        <begin position="40"/>
        <end position="76"/>
    </location>
</feature>
<evidence type="ECO:0000256" key="2">
    <source>
        <dbReference type="SAM" id="SignalP"/>
    </source>
</evidence>
<dbReference type="Proteomes" id="UP000516428">
    <property type="component" value="Chromosome"/>
</dbReference>
<evidence type="ECO:0000313" key="4">
    <source>
        <dbReference type="Proteomes" id="UP000516428"/>
    </source>
</evidence>
<accession>A0A7H1BJ23</accession>
<dbReference type="PROSITE" id="PS51257">
    <property type="entry name" value="PROKAR_LIPOPROTEIN"/>
    <property type="match status" value="1"/>
</dbReference>
<proteinExistence type="predicted"/>
<reference evidence="3 4" key="1">
    <citation type="submission" date="2020-09" db="EMBL/GenBank/DDBJ databases">
        <title>A novel species.</title>
        <authorList>
            <person name="Gao J."/>
        </authorList>
    </citation>
    <scope>NUCLEOTIDE SEQUENCE [LARGE SCALE GENOMIC DNA]</scope>
    <source>
        <strain evidence="3 4">CRXT-Y-14</strain>
    </source>
</reference>
<sequence length="234" mass="23635">MRAYANRTSRKLYVLGVAAAAALALSACGPGDSEGSADGPTSASPTTAQSTPPSTPDSPSAPASSPVPSSPDPTISGGPGDAGNGGWDLADRQTPPAGSVCDHDGQGPYGAIESVSAGGESPTMLGLVLGSYRCDADGPTFTPSSATGAATDVLTDDTHLKVVVGGQLAQDLGTKTPDANTFVKHLMDLQDKNALGGPKAPQFYFRTDVPSDDINAMPDDNSHLIYLFQITDGD</sequence>
<feature type="compositionally biased region" description="Gly residues" evidence="1">
    <location>
        <begin position="77"/>
        <end position="86"/>
    </location>
</feature>
<feature type="region of interest" description="Disordered" evidence="1">
    <location>
        <begin position="27"/>
        <end position="118"/>
    </location>
</feature>
<evidence type="ECO:0000256" key="1">
    <source>
        <dbReference type="SAM" id="MobiDB-lite"/>
    </source>
</evidence>
<protein>
    <recommendedName>
        <fullName evidence="5">Lipoprotein</fullName>
    </recommendedName>
</protein>